<sequence length="256" mass="28408">MIIRLYNANTLIKLNLSPSLSVISGMKLSLICILLFFLSACSKNGPNSTVVTTPLSPVIHTWLALGDSYTIGQGVAANERFPAQTAALLLQQGIQVQAPTYIATTGWTTTNLQTSINNNYPNKHTVVSLLIGVNDQYQQRDTTGYRQRFTALLVKAIELANGKKQNVFVLSIPDYSVTPFAASYDTAQIRKEIDWFNNINYNVTQQYNCPYLDITPSTREGRTNRSLIASDGLHPSGAEYKRWADKLAPMLMQVLK</sequence>
<dbReference type="SUPFAM" id="SSF52266">
    <property type="entry name" value="SGNH hydrolase"/>
    <property type="match status" value="1"/>
</dbReference>
<dbReference type="AlphaFoldDB" id="A0A7G5XGS5"/>
<dbReference type="EMBL" id="CP060007">
    <property type="protein sequence ID" value="QNA44678.1"/>
    <property type="molecule type" value="Genomic_DNA"/>
</dbReference>
<accession>A0A7G5XGS5</accession>
<dbReference type="Proteomes" id="UP000515344">
    <property type="component" value="Chromosome"/>
</dbReference>
<evidence type="ECO:0000259" key="1">
    <source>
        <dbReference type="Pfam" id="PF13472"/>
    </source>
</evidence>
<dbReference type="Gene3D" id="3.40.50.1110">
    <property type="entry name" value="SGNH hydrolase"/>
    <property type="match status" value="1"/>
</dbReference>
<keyword evidence="2" id="KW-0378">Hydrolase</keyword>
<dbReference type="GO" id="GO:0016788">
    <property type="term" value="F:hydrolase activity, acting on ester bonds"/>
    <property type="evidence" value="ECO:0007669"/>
    <property type="project" value="UniProtKB-ARBA"/>
</dbReference>
<dbReference type="Pfam" id="PF13472">
    <property type="entry name" value="Lipase_GDSL_2"/>
    <property type="match status" value="1"/>
</dbReference>
<protein>
    <submittedName>
        <fullName evidence="2">SGNH/GDSL hydrolase family protein</fullName>
    </submittedName>
</protein>
<dbReference type="CDD" id="cd01832">
    <property type="entry name" value="SGNH_hydrolase_like_1"/>
    <property type="match status" value="1"/>
</dbReference>
<dbReference type="InterPro" id="IPR013830">
    <property type="entry name" value="SGNH_hydro"/>
</dbReference>
<reference evidence="3" key="1">
    <citation type="submission" date="2020-08" db="EMBL/GenBank/DDBJ databases">
        <title>Lacibacter sp. S13-6-6 genome sequencing.</title>
        <authorList>
            <person name="Jin L."/>
        </authorList>
    </citation>
    <scope>NUCLEOTIDE SEQUENCE [LARGE SCALE GENOMIC DNA]</scope>
    <source>
        <strain evidence="3">S13-6-6</strain>
    </source>
</reference>
<evidence type="ECO:0000313" key="3">
    <source>
        <dbReference type="Proteomes" id="UP000515344"/>
    </source>
</evidence>
<feature type="domain" description="SGNH hydrolase-type esterase" evidence="1">
    <location>
        <begin position="64"/>
        <end position="241"/>
    </location>
</feature>
<gene>
    <name evidence="2" type="ORF">H4075_00330</name>
</gene>
<name>A0A7G5XGS5_9BACT</name>
<keyword evidence="3" id="KW-1185">Reference proteome</keyword>
<evidence type="ECO:0000313" key="2">
    <source>
        <dbReference type="EMBL" id="QNA44678.1"/>
    </source>
</evidence>
<proteinExistence type="predicted"/>
<dbReference type="RefSeq" id="WP_182803072.1">
    <property type="nucleotide sequence ID" value="NZ_CP060007.1"/>
</dbReference>
<dbReference type="InterPro" id="IPR036514">
    <property type="entry name" value="SGNH_hydro_sf"/>
</dbReference>
<dbReference type="KEGG" id="lacs:H4075_00330"/>
<organism evidence="2 3">
    <name type="scientific">Lacibacter sediminis</name>
    <dbReference type="NCBI Taxonomy" id="2760713"/>
    <lineage>
        <taxon>Bacteria</taxon>
        <taxon>Pseudomonadati</taxon>
        <taxon>Bacteroidota</taxon>
        <taxon>Chitinophagia</taxon>
        <taxon>Chitinophagales</taxon>
        <taxon>Chitinophagaceae</taxon>
        <taxon>Lacibacter</taxon>
    </lineage>
</organism>